<keyword evidence="4" id="KW-0233">DNA recombination</keyword>
<dbReference type="PANTHER" id="PTHR30349">
    <property type="entry name" value="PHAGE INTEGRASE-RELATED"/>
    <property type="match status" value="1"/>
</dbReference>
<dbReference type="Proteomes" id="UP000606044">
    <property type="component" value="Unassembled WGS sequence"/>
</dbReference>
<evidence type="ECO:0000256" key="4">
    <source>
        <dbReference type="ARBA" id="ARBA00023172"/>
    </source>
</evidence>
<comment type="similarity">
    <text evidence="1">Belongs to the 'phage' integrase family.</text>
</comment>
<accession>A0A917C5E6</accession>
<evidence type="ECO:0000256" key="1">
    <source>
        <dbReference type="ARBA" id="ARBA00008857"/>
    </source>
</evidence>
<evidence type="ECO:0000313" key="8">
    <source>
        <dbReference type="Proteomes" id="UP000606044"/>
    </source>
</evidence>
<evidence type="ECO:0000256" key="2">
    <source>
        <dbReference type="ARBA" id="ARBA00022908"/>
    </source>
</evidence>
<feature type="compositionally biased region" description="Basic and acidic residues" evidence="5">
    <location>
        <begin position="169"/>
        <end position="180"/>
    </location>
</feature>
<dbReference type="Pfam" id="PF00589">
    <property type="entry name" value="Phage_integrase"/>
    <property type="match status" value="1"/>
</dbReference>
<dbReference type="EMBL" id="BMCT01000005">
    <property type="protein sequence ID" value="GGF73021.1"/>
    <property type="molecule type" value="Genomic_DNA"/>
</dbReference>
<keyword evidence="8" id="KW-1185">Reference proteome</keyword>
<dbReference type="GO" id="GO:0003677">
    <property type="term" value="F:DNA binding"/>
    <property type="evidence" value="ECO:0007669"/>
    <property type="project" value="UniProtKB-KW"/>
</dbReference>
<organism evidence="7 8">
    <name type="scientific">Azorhizobium oxalatiphilum</name>
    <dbReference type="NCBI Taxonomy" id="980631"/>
    <lineage>
        <taxon>Bacteria</taxon>
        <taxon>Pseudomonadati</taxon>
        <taxon>Pseudomonadota</taxon>
        <taxon>Alphaproteobacteria</taxon>
        <taxon>Hyphomicrobiales</taxon>
        <taxon>Xanthobacteraceae</taxon>
        <taxon>Azorhizobium</taxon>
    </lineage>
</organism>
<evidence type="ECO:0000256" key="5">
    <source>
        <dbReference type="SAM" id="MobiDB-lite"/>
    </source>
</evidence>
<dbReference type="GO" id="GO:0006310">
    <property type="term" value="P:DNA recombination"/>
    <property type="evidence" value="ECO:0007669"/>
    <property type="project" value="UniProtKB-KW"/>
</dbReference>
<keyword evidence="2" id="KW-0229">DNA integration</keyword>
<evidence type="ECO:0000259" key="6">
    <source>
        <dbReference type="PROSITE" id="PS51898"/>
    </source>
</evidence>
<name>A0A917C5E6_9HYPH</name>
<protein>
    <recommendedName>
        <fullName evidence="6">Tyr recombinase domain-containing protein</fullName>
    </recommendedName>
</protein>
<comment type="caution">
    <text evidence="7">The sequence shown here is derived from an EMBL/GenBank/DDBJ whole genome shotgun (WGS) entry which is preliminary data.</text>
</comment>
<dbReference type="PANTHER" id="PTHR30349:SF41">
    <property type="entry name" value="INTEGRASE_RECOMBINASE PROTEIN MJ0367-RELATED"/>
    <property type="match status" value="1"/>
</dbReference>
<evidence type="ECO:0000313" key="7">
    <source>
        <dbReference type="EMBL" id="GGF73021.1"/>
    </source>
</evidence>
<dbReference type="AlphaFoldDB" id="A0A917C5E6"/>
<sequence length="604" mass="67163">MLTTDQARALLVHVAKKHSAKLDAISASELGSAQEAEIGRQGDLSMGWAFKLFAAQGRDAMVRPEDVTAMREAGLDDMLVESVSQHLALCRTSGVYPPHRPRIEALLAEFDIPPSPVNYAQAEQLYLRGQAAALLDVRRRWNGYRPEDDALLQAALLDVTVPSGPASARKAEPQRSESAVEPRWQQDIAPTRNSPSPPEDASDAQQPADIDNDASPLDEAPASVLKIIEIVAEAKTKEGDWTEKTARQHLSVARLFTKFVGHDDPRRIRQQDVAGYRSMLSRLPRHYGKSPADDERLIDELLSRAAQLNPAQVGLGPATINRHLTQLHTIIDKCKWHGAAARGYEGVRGLRAKNRDRDRDQRSRFSNSDIAAMLALPIWQGAASENDRMSPGAAIIHDSAYWVPLLAMFTGARREEVCGLLVSDIDNELGQWCIRIENNAIRRLKTPQSKRRNPLHPELIRLGFLDYIEAVSGAGHHLLFPELKAASAATPMGDVFWDDWIKILNRAVPNAPSQRKTFHSFRHFFVDELKQHGVIPEIRRDIVGHGGGDTNEERYSSSACIDLMKDAMAHIPALTQDLTAFPIQLREDVIEGRARPSRTARRRS</sequence>
<dbReference type="InterPro" id="IPR002104">
    <property type="entry name" value="Integrase_catalytic"/>
</dbReference>
<feature type="domain" description="Tyr recombinase" evidence="6">
    <location>
        <begin position="360"/>
        <end position="568"/>
    </location>
</feature>
<dbReference type="CDD" id="cd01184">
    <property type="entry name" value="INT_C_like_1"/>
    <property type="match status" value="1"/>
</dbReference>
<dbReference type="InterPro" id="IPR011010">
    <property type="entry name" value="DNA_brk_join_enz"/>
</dbReference>
<dbReference type="Gene3D" id="1.10.443.10">
    <property type="entry name" value="Intergrase catalytic core"/>
    <property type="match status" value="1"/>
</dbReference>
<dbReference type="InterPro" id="IPR013762">
    <property type="entry name" value="Integrase-like_cat_sf"/>
</dbReference>
<gene>
    <name evidence="7" type="ORF">GCM10007301_36050</name>
</gene>
<proteinExistence type="inferred from homology"/>
<dbReference type="GO" id="GO:0015074">
    <property type="term" value="P:DNA integration"/>
    <property type="evidence" value="ECO:0007669"/>
    <property type="project" value="UniProtKB-KW"/>
</dbReference>
<dbReference type="PROSITE" id="PS51898">
    <property type="entry name" value="TYR_RECOMBINASE"/>
    <property type="match status" value="1"/>
</dbReference>
<feature type="region of interest" description="Disordered" evidence="5">
    <location>
        <begin position="164"/>
        <end position="217"/>
    </location>
</feature>
<reference evidence="7" key="2">
    <citation type="submission" date="2020-09" db="EMBL/GenBank/DDBJ databases">
        <authorList>
            <person name="Sun Q."/>
            <person name="Sedlacek I."/>
        </authorList>
    </citation>
    <scope>NUCLEOTIDE SEQUENCE</scope>
    <source>
        <strain evidence="7">CCM 7897</strain>
    </source>
</reference>
<dbReference type="InterPro" id="IPR050090">
    <property type="entry name" value="Tyrosine_recombinase_XerCD"/>
</dbReference>
<reference evidence="7" key="1">
    <citation type="journal article" date="2014" name="Int. J. Syst. Evol. Microbiol.">
        <title>Complete genome sequence of Corynebacterium casei LMG S-19264T (=DSM 44701T), isolated from a smear-ripened cheese.</title>
        <authorList>
            <consortium name="US DOE Joint Genome Institute (JGI-PGF)"/>
            <person name="Walter F."/>
            <person name="Albersmeier A."/>
            <person name="Kalinowski J."/>
            <person name="Ruckert C."/>
        </authorList>
    </citation>
    <scope>NUCLEOTIDE SEQUENCE</scope>
    <source>
        <strain evidence="7">CCM 7897</strain>
    </source>
</reference>
<keyword evidence="3" id="KW-0238">DNA-binding</keyword>
<dbReference type="SUPFAM" id="SSF56349">
    <property type="entry name" value="DNA breaking-rejoining enzymes"/>
    <property type="match status" value="1"/>
</dbReference>
<evidence type="ECO:0000256" key="3">
    <source>
        <dbReference type="ARBA" id="ARBA00023125"/>
    </source>
</evidence>